<name>A0A2A2KWC7_9BILA</name>
<dbReference type="Proteomes" id="UP000218231">
    <property type="component" value="Unassembled WGS sequence"/>
</dbReference>
<comment type="caution">
    <text evidence="1">The sequence shown here is derived from an EMBL/GenBank/DDBJ whole genome shotgun (WGS) entry which is preliminary data.</text>
</comment>
<protein>
    <submittedName>
        <fullName evidence="1">Uncharacterized protein</fullName>
    </submittedName>
</protein>
<organism evidence="1 2">
    <name type="scientific">Diploscapter pachys</name>
    <dbReference type="NCBI Taxonomy" id="2018661"/>
    <lineage>
        <taxon>Eukaryota</taxon>
        <taxon>Metazoa</taxon>
        <taxon>Ecdysozoa</taxon>
        <taxon>Nematoda</taxon>
        <taxon>Chromadorea</taxon>
        <taxon>Rhabditida</taxon>
        <taxon>Rhabditina</taxon>
        <taxon>Rhabditomorpha</taxon>
        <taxon>Rhabditoidea</taxon>
        <taxon>Rhabditidae</taxon>
        <taxon>Diploscapter</taxon>
    </lineage>
</organism>
<gene>
    <name evidence="1" type="ORF">WR25_25715</name>
</gene>
<evidence type="ECO:0000313" key="1">
    <source>
        <dbReference type="EMBL" id="PAV78177.1"/>
    </source>
</evidence>
<accession>A0A2A2KWC7</accession>
<sequence>MFFPLQKTSIFVFFLQIKFAFVSMSGFHGTTGFGRLISLLVYSVLMKSSFYEAISLPFLFLVPHRDDMEHAYVGVQNFVFNTDNVTMTDFGDNMEGINDEFIIVETLEDGRLIATHHDHLYEHRGHKHSNPDPISEYFQG</sequence>
<dbReference type="AlphaFoldDB" id="A0A2A2KWC7"/>
<proteinExistence type="predicted"/>
<dbReference type="EMBL" id="LIAE01007606">
    <property type="protein sequence ID" value="PAV78177.1"/>
    <property type="molecule type" value="Genomic_DNA"/>
</dbReference>
<reference evidence="1 2" key="1">
    <citation type="journal article" date="2017" name="Curr. Biol.">
        <title>Genome architecture and evolution of a unichromosomal asexual nematode.</title>
        <authorList>
            <person name="Fradin H."/>
            <person name="Zegar C."/>
            <person name="Gutwein M."/>
            <person name="Lucas J."/>
            <person name="Kovtun M."/>
            <person name="Corcoran D."/>
            <person name="Baugh L.R."/>
            <person name="Kiontke K."/>
            <person name="Gunsalus K."/>
            <person name="Fitch D.H."/>
            <person name="Piano F."/>
        </authorList>
    </citation>
    <scope>NUCLEOTIDE SEQUENCE [LARGE SCALE GENOMIC DNA]</scope>
    <source>
        <strain evidence="1">PF1309</strain>
    </source>
</reference>
<evidence type="ECO:0000313" key="2">
    <source>
        <dbReference type="Proteomes" id="UP000218231"/>
    </source>
</evidence>
<keyword evidence="2" id="KW-1185">Reference proteome</keyword>